<feature type="coiled-coil region" evidence="1">
    <location>
        <begin position="220"/>
        <end position="247"/>
    </location>
</feature>
<protein>
    <submittedName>
        <fullName evidence="2">Uncharacterized protein</fullName>
    </submittedName>
</protein>
<accession>A0A7S0HF79</accession>
<name>A0A7S0HF79_9CRYP</name>
<proteinExistence type="predicted"/>
<dbReference type="AlphaFoldDB" id="A0A7S0HF79"/>
<evidence type="ECO:0000256" key="1">
    <source>
        <dbReference type="SAM" id="Coils"/>
    </source>
</evidence>
<gene>
    <name evidence="2" type="ORF">HPHI1048_LOCUS7034</name>
</gene>
<feature type="coiled-coil region" evidence="1">
    <location>
        <begin position="67"/>
        <end position="101"/>
    </location>
</feature>
<organism evidence="2">
    <name type="scientific">Hanusia phi</name>
    <dbReference type="NCBI Taxonomy" id="3032"/>
    <lineage>
        <taxon>Eukaryota</taxon>
        <taxon>Cryptophyceae</taxon>
        <taxon>Pyrenomonadales</taxon>
        <taxon>Geminigeraceae</taxon>
        <taxon>Hanusia</taxon>
    </lineage>
</organism>
<feature type="coiled-coil region" evidence="1">
    <location>
        <begin position="8"/>
        <end position="35"/>
    </location>
</feature>
<sequence>MEDEVCKIREMINLQASLRQDNEILRREVGELNSQMNDVLSSWHSPEEFAILKKEKEEAELGVAAHRRQLEENSVRFEQEVKEAKQAREGAVDKINFLEERMNEFARGMASKVKQVARTNLMRFWSKERLSFTQTFFRLFEIAVYMSKTMKQDILSQVFLRECRHAHASSVRVLWAWRFGAAMALNDRKEMKLEETRRHYNKLVVQYARGTLQAVLQAWRHVIERSNESLESKRRAMERQEREEQSAATARKAQIFWAWHVLTMT</sequence>
<keyword evidence="1" id="KW-0175">Coiled coil</keyword>
<reference evidence="2" key="1">
    <citation type="submission" date="2021-01" db="EMBL/GenBank/DDBJ databases">
        <authorList>
            <person name="Corre E."/>
            <person name="Pelletier E."/>
            <person name="Niang G."/>
            <person name="Scheremetjew M."/>
            <person name="Finn R."/>
            <person name="Kale V."/>
            <person name="Holt S."/>
            <person name="Cochrane G."/>
            <person name="Meng A."/>
            <person name="Brown T."/>
            <person name="Cohen L."/>
        </authorList>
    </citation>
    <scope>NUCLEOTIDE SEQUENCE</scope>
    <source>
        <strain evidence="2">CCMP325</strain>
    </source>
</reference>
<dbReference type="EMBL" id="HBEO01010046">
    <property type="protein sequence ID" value="CAD8477751.1"/>
    <property type="molecule type" value="Transcribed_RNA"/>
</dbReference>
<evidence type="ECO:0000313" key="2">
    <source>
        <dbReference type="EMBL" id="CAD8477751.1"/>
    </source>
</evidence>